<evidence type="ECO:0000259" key="4">
    <source>
        <dbReference type="Pfam" id="PF14257"/>
    </source>
</evidence>
<dbReference type="InterPro" id="IPR025645">
    <property type="entry name" value="DUF4349"/>
</dbReference>
<evidence type="ECO:0000313" key="5">
    <source>
        <dbReference type="EMBL" id="MCF2526259.1"/>
    </source>
</evidence>
<sequence length="410" mass="42837">MLRRRTAAATAAASLVLLLGACSSGDDKNSSDSGARAGAGATYGAAGPEKPNAVPQGTGAAAPKATGAPAPEASAGSTGAPGNKQADPAVVPRRMILAAGVELEADDPEVASGHARATAIGMGGMVSGEQTTRTPRTITHPADPAKGTPARTETFSVISSQVTLKVPPAQFDAALDRLSTLGTVLSRTRTATDITEQVIDVESRIETQRKSVARVRDLLAKATSLTEIVSIEAELTRREADLESLMKRQQTLIAQSDLATIVLTVKSRPVADPPPAPPAEAKKEKKDEDGFVESVYGALKGGWHAFYETVRIILIVLAAVLPFAVLGVVLWLVLGRFGKRPTVALGRRWTELRQSREEEVTPWASRPRGPASESDPAPGPDPAEPDPDPYSAPAYEADEDDGSGPGPRFP</sequence>
<keyword evidence="2" id="KW-1133">Transmembrane helix</keyword>
<accession>A0AA41U1L9</accession>
<feature type="signal peptide" evidence="3">
    <location>
        <begin position="1"/>
        <end position="25"/>
    </location>
</feature>
<evidence type="ECO:0000313" key="6">
    <source>
        <dbReference type="Proteomes" id="UP001165378"/>
    </source>
</evidence>
<comment type="caution">
    <text evidence="5">The sequence shown here is derived from an EMBL/GenBank/DDBJ whole genome shotgun (WGS) entry which is preliminary data.</text>
</comment>
<evidence type="ECO:0000256" key="3">
    <source>
        <dbReference type="SAM" id="SignalP"/>
    </source>
</evidence>
<feature type="domain" description="DUF4349" evidence="4">
    <location>
        <begin position="93"/>
        <end position="334"/>
    </location>
</feature>
<keyword evidence="2" id="KW-0812">Transmembrane</keyword>
<name>A0AA41U1L9_9ACTN</name>
<dbReference type="PROSITE" id="PS51257">
    <property type="entry name" value="PROKAR_LIPOPROTEIN"/>
    <property type="match status" value="1"/>
</dbReference>
<feature type="compositionally biased region" description="Low complexity" evidence="1">
    <location>
        <begin position="31"/>
        <end position="47"/>
    </location>
</feature>
<dbReference type="Proteomes" id="UP001165378">
    <property type="component" value="Unassembled WGS sequence"/>
</dbReference>
<dbReference type="EMBL" id="JAKFHA010000001">
    <property type="protein sequence ID" value="MCF2526259.1"/>
    <property type="molecule type" value="Genomic_DNA"/>
</dbReference>
<feature type="compositionally biased region" description="Polar residues" evidence="1">
    <location>
        <begin position="128"/>
        <end position="137"/>
    </location>
</feature>
<dbReference type="RefSeq" id="WP_235050302.1">
    <property type="nucleotide sequence ID" value="NZ_JAKFHA010000001.1"/>
</dbReference>
<feature type="transmembrane region" description="Helical" evidence="2">
    <location>
        <begin position="312"/>
        <end position="334"/>
    </location>
</feature>
<keyword evidence="3" id="KW-0732">Signal</keyword>
<organism evidence="5 6">
    <name type="scientific">Yinghuangia soli</name>
    <dbReference type="NCBI Taxonomy" id="2908204"/>
    <lineage>
        <taxon>Bacteria</taxon>
        <taxon>Bacillati</taxon>
        <taxon>Actinomycetota</taxon>
        <taxon>Actinomycetes</taxon>
        <taxon>Kitasatosporales</taxon>
        <taxon>Streptomycetaceae</taxon>
        <taxon>Yinghuangia</taxon>
    </lineage>
</organism>
<feature type="compositionally biased region" description="Low complexity" evidence="1">
    <location>
        <begin position="57"/>
        <end position="73"/>
    </location>
</feature>
<feature type="region of interest" description="Disordered" evidence="1">
    <location>
        <begin position="24"/>
        <end position="89"/>
    </location>
</feature>
<evidence type="ECO:0000256" key="1">
    <source>
        <dbReference type="SAM" id="MobiDB-lite"/>
    </source>
</evidence>
<proteinExistence type="predicted"/>
<protein>
    <submittedName>
        <fullName evidence="5">DUF4349 domain-containing protein</fullName>
    </submittedName>
</protein>
<evidence type="ECO:0000256" key="2">
    <source>
        <dbReference type="SAM" id="Phobius"/>
    </source>
</evidence>
<keyword evidence="2" id="KW-0472">Membrane</keyword>
<keyword evidence="6" id="KW-1185">Reference proteome</keyword>
<gene>
    <name evidence="5" type="ORF">LZ495_03355</name>
</gene>
<dbReference type="Pfam" id="PF14257">
    <property type="entry name" value="DUF4349"/>
    <property type="match status" value="1"/>
</dbReference>
<dbReference type="AlphaFoldDB" id="A0AA41U1L9"/>
<feature type="chain" id="PRO_5041250969" evidence="3">
    <location>
        <begin position="26"/>
        <end position="410"/>
    </location>
</feature>
<feature type="region of interest" description="Disordered" evidence="1">
    <location>
        <begin position="354"/>
        <end position="410"/>
    </location>
</feature>
<feature type="region of interest" description="Disordered" evidence="1">
    <location>
        <begin position="125"/>
        <end position="150"/>
    </location>
</feature>
<reference evidence="5" key="1">
    <citation type="submission" date="2022-01" db="EMBL/GenBank/DDBJ databases">
        <title>Genome-Based Taxonomic Classification of the Phylum Actinobacteria.</title>
        <authorList>
            <person name="Gao Y."/>
        </authorList>
    </citation>
    <scope>NUCLEOTIDE SEQUENCE</scope>
    <source>
        <strain evidence="5">KLBMP 8922</strain>
    </source>
</reference>